<dbReference type="EnsemblPlants" id="Solyc09g015590.1.1">
    <property type="protein sequence ID" value="Solyc09g015590.1.1"/>
    <property type="gene ID" value="Solyc09g015590.1"/>
</dbReference>
<feature type="coiled-coil region" evidence="1">
    <location>
        <begin position="120"/>
        <end position="171"/>
    </location>
</feature>
<keyword evidence="3" id="KW-1185">Reference proteome</keyword>
<dbReference type="Gramene" id="Solyc09g015590.1.1">
    <property type="protein sequence ID" value="Solyc09g015590.1.1"/>
    <property type="gene ID" value="Solyc09g015590.1"/>
</dbReference>
<dbReference type="InParanoid" id="K4CS30"/>
<accession>K4CS30</accession>
<evidence type="ECO:0000313" key="2">
    <source>
        <dbReference type="EnsemblPlants" id="Solyc09g015590.1.1"/>
    </source>
</evidence>
<keyword evidence="1" id="KW-0175">Coiled coil</keyword>
<reference evidence="2" key="1">
    <citation type="journal article" date="2012" name="Nature">
        <title>The tomato genome sequence provides insights into fleshy fruit evolution.</title>
        <authorList>
            <consortium name="Tomato Genome Consortium"/>
        </authorList>
    </citation>
    <scope>NUCLEOTIDE SEQUENCE [LARGE SCALE GENOMIC DNA]</scope>
    <source>
        <strain evidence="2">cv. Heinz 1706</strain>
    </source>
</reference>
<dbReference type="Proteomes" id="UP000004994">
    <property type="component" value="Chromosome 9"/>
</dbReference>
<evidence type="ECO:0000313" key="3">
    <source>
        <dbReference type="Proteomes" id="UP000004994"/>
    </source>
</evidence>
<organism evidence="2">
    <name type="scientific">Solanum lycopersicum</name>
    <name type="common">Tomato</name>
    <name type="synonym">Lycopersicon esculentum</name>
    <dbReference type="NCBI Taxonomy" id="4081"/>
    <lineage>
        <taxon>Eukaryota</taxon>
        <taxon>Viridiplantae</taxon>
        <taxon>Streptophyta</taxon>
        <taxon>Embryophyta</taxon>
        <taxon>Tracheophyta</taxon>
        <taxon>Spermatophyta</taxon>
        <taxon>Magnoliopsida</taxon>
        <taxon>eudicotyledons</taxon>
        <taxon>Gunneridae</taxon>
        <taxon>Pentapetalae</taxon>
        <taxon>asterids</taxon>
        <taxon>lamiids</taxon>
        <taxon>Solanales</taxon>
        <taxon>Solanaceae</taxon>
        <taxon>Solanoideae</taxon>
        <taxon>Solaneae</taxon>
        <taxon>Solanum</taxon>
        <taxon>Solanum subgen. Lycopersicon</taxon>
    </lineage>
</organism>
<sequence>MSVFLLYPKYRLHYVGIFTSSKYRHHEDAETIEPNPSTANVQQWVVPQQLEVAPPLSRTRPTVGRVATSVDRHCLHSLEVKMDHDQFHGKEHTKSREIGEDLVSDNKPKKIHEEIEDMNMEKFELQLDEGDDKKKNEEEEIEDDIGREVKSKELALNKRRKENENKEFLKQLHDDIQRLLRCLYSVFRTSFPLANFDWM</sequence>
<dbReference type="PaxDb" id="4081-Solyc09g015590.1.1"/>
<dbReference type="HOGENOM" id="CLU_1374303_0_0_1"/>
<evidence type="ECO:0000256" key="1">
    <source>
        <dbReference type="SAM" id="Coils"/>
    </source>
</evidence>
<protein>
    <submittedName>
        <fullName evidence="2">Uncharacterized protein</fullName>
    </submittedName>
</protein>
<reference evidence="2" key="2">
    <citation type="submission" date="2013-04" db="UniProtKB">
        <authorList>
            <consortium name="EnsemblPlants"/>
        </authorList>
    </citation>
    <scope>IDENTIFICATION</scope>
    <source>
        <strain evidence="2">cv. Heinz 1706</strain>
    </source>
</reference>
<name>K4CS30_SOLLC</name>
<proteinExistence type="predicted"/>
<dbReference type="AlphaFoldDB" id="K4CS30"/>